<dbReference type="EMBL" id="RWGY01000039">
    <property type="protein sequence ID" value="TVU11751.1"/>
    <property type="molecule type" value="Genomic_DNA"/>
</dbReference>
<dbReference type="Gramene" id="TVU11751">
    <property type="protein sequence ID" value="TVU11751"/>
    <property type="gene ID" value="EJB05_45353"/>
</dbReference>
<feature type="region of interest" description="Disordered" evidence="1">
    <location>
        <begin position="13"/>
        <end position="36"/>
    </location>
</feature>
<keyword evidence="3" id="KW-1185">Reference proteome</keyword>
<protein>
    <submittedName>
        <fullName evidence="2">Uncharacterized protein</fullName>
    </submittedName>
</protein>
<dbReference type="AlphaFoldDB" id="A0A5J9TM52"/>
<accession>A0A5J9TM52</accession>
<name>A0A5J9TM52_9POAL</name>
<organism evidence="2 3">
    <name type="scientific">Eragrostis curvula</name>
    <name type="common">weeping love grass</name>
    <dbReference type="NCBI Taxonomy" id="38414"/>
    <lineage>
        <taxon>Eukaryota</taxon>
        <taxon>Viridiplantae</taxon>
        <taxon>Streptophyta</taxon>
        <taxon>Embryophyta</taxon>
        <taxon>Tracheophyta</taxon>
        <taxon>Spermatophyta</taxon>
        <taxon>Magnoliopsida</taxon>
        <taxon>Liliopsida</taxon>
        <taxon>Poales</taxon>
        <taxon>Poaceae</taxon>
        <taxon>PACMAD clade</taxon>
        <taxon>Chloridoideae</taxon>
        <taxon>Eragrostideae</taxon>
        <taxon>Eragrostidinae</taxon>
        <taxon>Eragrostis</taxon>
    </lineage>
</organism>
<gene>
    <name evidence="2" type="ORF">EJB05_45353</name>
</gene>
<reference evidence="2 3" key="1">
    <citation type="journal article" date="2019" name="Sci. Rep.">
        <title>A high-quality genome of Eragrostis curvula grass provides insights into Poaceae evolution and supports new strategies to enhance forage quality.</title>
        <authorList>
            <person name="Carballo J."/>
            <person name="Santos B.A.C.M."/>
            <person name="Zappacosta D."/>
            <person name="Garbus I."/>
            <person name="Selva J.P."/>
            <person name="Gallo C.A."/>
            <person name="Diaz A."/>
            <person name="Albertini E."/>
            <person name="Caccamo M."/>
            <person name="Echenique V."/>
        </authorList>
    </citation>
    <scope>NUCLEOTIDE SEQUENCE [LARGE SCALE GENOMIC DNA]</scope>
    <source>
        <strain evidence="3">cv. Victoria</strain>
        <tissue evidence="2">Leaf</tissue>
    </source>
</reference>
<dbReference type="Proteomes" id="UP000324897">
    <property type="component" value="Chromosome 3"/>
</dbReference>
<sequence length="67" mass="7624">MLLPHPSHLIWEAPDLNSHPIPPSEDIKQSESSYDSETKNAFGHQFQVISLMDKSAERSLFMKKLGM</sequence>
<evidence type="ECO:0000256" key="1">
    <source>
        <dbReference type="SAM" id="MobiDB-lite"/>
    </source>
</evidence>
<evidence type="ECO:0000313" key="3">
    <source>
        <dbReference type="Proteomes" id="UP000324897"/>
    </source>
</evidence>
<proteinExistence type="predicted"/>
<comment type="caution">
    <text evidence="2">The sequence shown here is derived from an EMBL/GenBank/DDBJ whole genome shotgun (WGS) entry which is preliminary data.</text>
</comment>
<evidence type="ECO:0000313" key="2">
    <source>
        <dbReference type="EMBL" id="TVU11751.1"/>
    </source>
</evidence>